<reference evidence="2 3" key="1">
    <citation type="submission" date="2023-08" db="EMBL/GenBank/DDBJ databases">
        <title>Black Yeasts Isolated from many extreme environments.</title>
        <authorList>
            <person name="Coleine C."/>
            <person name="Stajich J.E."/>
            <person name="Selbmann L."/>
        </authorList>
    </citation>
    <scope>NUCLEOTIDE SEQUENCE [LARGE SCALE GENOMIC DNA]</scope>
    <source>
        <strain evidence="2 3">CCFEE 5386</strain>
    </source>
</reference>
<dbReference type="EMBL" id="JAVRRR010000261">
    <property type="protein sequence ID" value="KAK5144004.1"/>
    <property type="molecule type" value="Genomic_DNA"/>
</dbReference>
<feature type="region of interest" description="Disordered" evidence="1">
    <location>
        <begin position="317"/>
        <end position="354"/>
    </location>
</feature>
<protein>
    <submittedName>
        <fullName evidence="2">Uncharacterized protein</fullName>
    </submittedName>
</protein>
<gene>
    <name evidence="2" type="ORF">LTR32_003978</name>
</gene>
<organism evidence="2 3">
    <name type="scientific">Rachicladosporium monterosium</name>
    <dbReference type="NCBI Taxonomy" id="1507873"/>
    <lineage>
        <taxon>Eukaryota</taxon>
        <taxon>Fungi</taxon>
        <taxon>Dikarya</taxon>
        <taxon>Ascomycota</taxon>
        <taxon>Pezizomycotina</taxon>
        <taxon>Dothideomycetes</taxon>
        <taxon>Dothideomycetidae</taxon>
        <taxon>Cladosporiales</taxon>
        <taxon>Cladosporiaceae</taxon>
        <taxon>Rachicladosporium</taxon>
    </lineage>
</organism>
<feature type="compositionally biased region" description="Basic and acidic residues" evidence="1">
    <location>
        <begin position="322"/>
        <end position="332"/>
    </location>
</feature>
<accession>A0ABR0L5Y3</accession>
<feature type="compositionally biased region" description="Acidic residues" evidence="1">
    <location>
        <begin position="93"/>
        <end position="102"/>
    </location>
</feature>
<feature type="compositionally biased region" description="Basic and acidic residues" evidence="1">
    <location>
        <begin position="110"/>
        <end position="122"/>
    </location>
</feature>
<feature type="region of interest" description="Disordered" evidence="1">
    <location>
        <begin position="157"/>
        <end position="199"/>
    </location>
</feature>
<evidence type="ECO:0000313" key="2">
    <source>
        <dbReference type="EMBL" id="KAK5144004.1"/>
    </source>
</evidence>
<dbReference type="Proteomes" id="UP001308179">
    <property type="component" value="Unassembled WGS sequence"/>
</dbReference>
<sequence>MENARRKERKAIKYMLNKFLDSAESRTIATEDLEAKLEQMLLQKLQGREDRGTPTVRKDFPEHYDPEGDKSWLRRAFRTVLRNESLLATGRDADEDMDDEELPPPLATTKAERKEQDVEQGGRRRTPAVSKKGTSEIMKYLNETAPRDYLITVQQRRSNPAKDHQHLRPKARVHYDEGTDDEEEFDNEGDKPNIPTTEQAENFVVCDRSLAIRNGCAEASSSDTKPQGAEPDYRVSALSRSVGGSFPSVMRSWQILEGKMVVRPPFADDDTHAVLTESAGSKLMSSVPNGAAEVRSMDSLASGTKRSWQRVDGKMMVWPPFDGEKNGEDSVRGIKRKVGVEEEGAGTGKKVRTR</sequence>
<proteinExistence type="predicted"/>
<keyword evidence="3" id="KW-1185">Reference proteome</keyword>
<feature type="compositionally biased region" description="Acidic residues" evidence="1">
    <location>
        <begin position="178"/>
        <end position="187"/>
    </location>
</feature>
<comment type="caution">
    <text evidence="2">The sequence shown here is derived from an EMBL/GenBank/DDBJ whole genome shotgun (WGS) entry which is preliminary data.</text>
</comment>
<feature type="region of interest" description="Disordered" evidence="1">
    <location>
        <begin position="89"/>
        <end position="133"/>
    </location>
</feature>
<evidence type="ECO:0000313" key="3">
    <source>
        <dbReference type="Proteomes" id="UP001308179"/>
    </source>
</evidence>
<evidence type="ECO:0000256" key="1">
    <source>
        <dbReference type="SAM" id="MobiDB-lite"/>
    </source>
</evidence>
<name>A0ABR0L5Y3_9PEZI</name>